<sequence length="703" mass="76036">MAPIAVQPSNATSSNGLTSLSPTPSSSKLVLDSTMNLTEIEKVQDGGHVATSATCERASSYQTEINGQATRKRWRPTKYLDPPAPPPPDPKVQEELAAQAAAQALGYEGRRVKRFMQRRTVDYWGSIPYWKMARGIRSCERLDDYLRPSPHQIISLLPPAAYSNSATSVATNLVHTSTNKIRCPVNVVRWTPEGRRLLTGSTSGEFTLWNGLTFNFETILQAHDSAVRAFEWSRSGIWLISSDQNGMIKYFQTNMNNLQAFQGHRDAVRGLSFSPDDSKFVSASDDSTMKIWSFDEAREEKSLTGHGWDVKCVDWHPYKGLIVSGSKDNLVKFWDPRANSALGTFHGHKNTIQACKWSPDGNLVATASRDQAIKLYDIRAMADVYTLKGHKKEVCSVDWHPIHHDLLASGGSEGSVLQWSLKNDNPESPVHAMDEAHESNVWSLHWHPLGHLLCSGSNDHTSRFWSRSRPGDGLPEGQGGDDDQRNRNEAAARKGTDWDNNGEGGEDDLFIPGLSHHQAASMPRSGSNNLFVSGGFIPGPNPSGEGTGNDPGNGGTLPSSASHPNFGPGVNRIAVGSGLDDDEEGAIPGLSFSSSAANNHLQQPSFGGAVNPSQQRFPPLPPPPGGVTMNGGGGGGGFGYQNGINQGQPNGYQSHNSNVGAFGQQNQQHQQQQQQQPRWQGGGNRGWAGRGGGNMGGGGGRNW</sequence>
<accession>A0ACD0NRU6</accession>
<proteinExistence type="predicted"/>
<reference evidence="1 2" key="1">
    <citation type="journal article" date="2018" name="Mol. Biol. Evol.">
        <title>Broad Genomic Sampling Reveals a Smut Pathogenic Ancestry of the Fungal Clade Ustilaginomycotina.</title>
        <authorList>
            <person name="Kijpornyongpan T."/>
            <person name="Mondo S.J."/>
            <person name="Barry K."/>
            <person name="Sandor L."/>
            <person name="Lee J."/>
            <person name="Lipzen A."/>
            <person name="Pangilinan J."/>
            <person name="LaButti K."/>
            <person name="Hainaut M."/>
            <person name="Henrissat B."/>
            <person name="Grigoriev I.V."/>
            <person name="Spatafora J.W."/>
            <person name="Aime M.C."/>
        </authorList>
    </citation>
    <scope>NUCLEOTIDE SEQUENCE [LARGE SCALE GENOMIC DNA]</scope>
    <source>
        <strain evidence="1 2">SA 807</strain>
    </source>
</reference>
<organism evidence="1 2">
    <name type="scientific">Violaceomyces palustris</name>
    <dbReference type="NCBI Taxonomy" id="1673888"/>
    <lineage>
        <taxon>Eukaryota</taxon>
        <taxon>Fungi</taxon>
        <taxon>Dikarya</taxon>
        <taxon>Basidiomycota</taxon>
        <taxon>Ustilaginomycotina</taxon>
        <taxon>Ustilaginomycetes</taxon>
        <taxon>Violaceomycetales</taxon>
        <taxon>Violaceomycetaceae</taxon>
        <taxon>Violaceomyces</taxon>
    </lineage>
</organism>
<dbReference type="Proteomes" id="UP000245626">
    <property type="component" value="Unassembled WGS sequence"/>
</dbReference>
<name>A0ACD0NRU6_9BASI</name>
<evidence type="ECO:0000313" key="2">
    <source>
        <dbReference type="Proteomes" id="UP000245626"/>
    </source>
</evidence>
<gene>
    <name evidence="1" type="ORF">IE53DRAFT_370608</name>
</gene>
<keyword evidence="2" id="KW-1185">Reference proteome</keyword>
<dbReference type="EMBL" id="KZ820202">
    <property type="protein sequence ID" value="PWN48447.1"/>
    <property type="molecule type" value="Genomic_DNA"/>
</dbReference>
<protein>
    <submittedName>
        <fullName evidence="1">WD40 repeat-like protein</fullName>
    </submittedName>
</protein>
<evidence type="ECO:0000313" key="1">
    <source>
        <dbReference type="EMBL" id="PWN48447.1"/>
    </source>
</evidence>